<feature type="transmembrane region" description="Helical" evidence="5">
    <location>
        <begin position="12"/>
        <end position="39"/>
    </location>
</feature>
<organism evidence="9 10">
    <name type="scientific">Candidatus Methylobacter oryzae</name>
    <dbReference type="NCBI Taxonomy" id="2497749"/>
    <lineage>
        <taxon>Bacteria</taxon>
        <taxon>Pseudomonadati</taxon>
        <taxon>Pseudomonadota</taxon>
        <taxon>Gammaproteobacteria</taxon>
        <taxon>Methylococcales</taxon>
        <taxon>Methylococcaceae</taxon>
        <taxon>Methylobacter</taxon>
    </lineage>
</organism>
<feature type="domain" description="PAC" evidence="7">
    <location>
        <begin position="425"/>
        <end position="477"/>
    </location>
</feature>
<evidence type="ECO:0000259" key="8">
    <source>
        <dbReference type="PROSITE" id="PS50885"/>
    </source>
</evidence>
<dbReference type="Pfam" id="PF00512">
    <property type="entry name" value="HisKA"/>
    <property type="match status" value="1"/>
</dbReference>
<dbReference type="InterPro" id="IPR003660">
    <property type="entry name" value="HAMP_dom"/>
</dbReference>
<dbReference type="Gene3D" id="1.10.287.130">
    <property type="match status" value="1"/>
</dbReference>
<dbReference type="PANTHER" id="PTHR43047">
    <property type="entry name" value="TWO-COMPONENT HISTIDINE PROTEIN KINASE"/>
    <property type="match status" value="1"/>
</dbReference>
<keyword evidence="3" id="KW-0808">Transferase</keyword>
<keyword evidence="5" id="KW-0812">Transmembrane</keyword>
<accession>A0ABY3CHN6</accession>
<keyword evidence="10" id="KW-1185">Reference proteome</keyword>
<dbReference type="InterPro" id="IPR013656">
    <property type="entry name" value="PAS_4"/>
</dbReference>
<dbReference type="CDD" id="cd00082">
    <property type="entry name" value="HisKA"/>
    <property type="match status" value="1"/>
</dbReference>
<dbReference type="InterPro" id="IPR000700">
    <property type="entry name" value="PAS-assoc_C"/>
</dbReference>
<dbReference type="InterPro" id="IPR036097">
    <property type="entry name" value="HisK_dim/P_sf"/>
</dbReference>
<dbReference type="PANTHER" id="PTHR43047:SF72">
    <property type="entry name" value="OSMOSENSING HISTIDINE PROTEIN KINASE SLN1"/>
    <property type="match status" value="1"/>
</dbReference>
<evidence type="ECO:0000259" key="7">
    <source>
        <dbReference type="PROSITE" id="PS50113"/>
    </source>
</evidence>
<feature type="domain" description="PAS" evidence="6">
    <location>
        <begin position="354"/>
        <end position="408"/>
    </location>
</feature>
<proteinExistence type="predicted"/>
<evidence type="ECO:0000256" key="4">
    <source>
        <dbReference type="ARBA" id="ARBA00022777"/>
    </source>
</evidence>
<gene>
    <name evidence="9" type="ORF">EKO24_000650</name>
</gene>
<keyword evidence="5" id="KW-0472">Membrane</keyword>
<dbReference type="PROSITE" id="PS50885">
    <property type="entry name" value="HAMP"/>
    <property type="match status" value="1"/>
</dbReference>
<dbReference type="NCBIfam" id="TIGR00229">
    <property type="entry name" value="sensory_box"/>
    <property type="match status" value="1"/>
</dbReference>
<dbReference type="InterPro" id="IPR003661">
    <property type="entry name" value="HisK_dim/P_dom"/>
</dbReference>
<protein>
    <recommendedName>
        <fullName evidence="2">histidine kinase</fullName>
        <ecNumber evidence="2">2.7.13.3</ecNumber>
    </recommendedName>
</protein>
<comment type="caution">
    <text evidence="9">The sequence shown here is derived from an EMBL/GenBank/DDBJ whole genome shotgun (WGS) entry which is preliminary data.</text>
</comment>
<evidence type="ECO:0000313" key="9">
    <source>
        <dbReference type="EMBL" id="TRX03636.1"/>
    </source>
</evidence>
<evidence type="ECO:0000256" key="2">
    <source>
        <dbReference type="ARBA" id="ARBA00012438"/>
    </source>
</evidence>
<feature type="non-terminal residue" evidence="9">
    <location>
        <position position="521"/>
    </location>
</feature>
<comment type="catalytic activity">
    <reaction evidence="1">
        <text>ATP + protein L-histidine = ADP + protein N-phospho-L-histidine.</text>
        <dbReference type="EC" id="2.7.13.3"/>
    </reaction>
</comment>
<dbReference type="Gene3D" id="3.30.450.20">
    <property type="entry name" value="PAS domain"/>
    <property type="match status" value="1"/>
</dbReference>
<name>A0ABY3CHN6_9GAMM</name>
<evidence type="ECO:0000259" key="6">
    <source>
        <dbReference type="PROSITE" id="PS50112"/>
    </source>
</evidence>
<dbReference type="EC" id="2.7.13.3" evidence="2"/>
<dbReference type="EMBL" id="RYFG02000005">
    <property type="protein sequence ID" value="TRX03636.1"/>
    <property type="molecule type" value="Genomic_DNA"/>
</dbReference>
<dbReference type="Pfam" id="PF08448">
    <property type="entry name" value="PAS_4"/>
    <property type="match status" value="1"/>
</dbReference>
<keyword evidence="5" id="KW-1133">Transmembrane helix</keyword>
<sequence length="521" mass="58563">MRRLRYWFRHSLANRIMVYALFSILIFSLIVGGGSFLVVHRLFQQQIKAQLRTDLQRTSLEFQHLLGDSILMLQQLANNPLLANALVDSVGRETYLEPFFMEQRLAKQPYTDLLLIDFRGQTLLSTNPSLKHEDHDKSLIARVLTEHIPVAAISPDNVLVVAHPIIFPVTGTTEGALVYRVHLEQLVQAIGKQLKVRFSLNFQDNNVTSEPLNKESLIELDEGLALAPPLDRLAFKITVAQLRDQVLAPLYTMIRWYTVLAVILLLAAIWLARGIARHVTSGLLTLVNDANAITRADDLADHLMVVQSEDEIGRLALALNHLIKRLHQFYLGLEDKVNERTLALIQAEATARQTSNYARSLIEASLDPLATISAQGKITDVNQASERVTGISRERLIGSDFADYFTDPLSARQGYRQVFSVGQLTDYPLTIRHVSGQLTEVVYNFSVYYNEDNEVEGIFAAARDVTRQKQIEEELQQAKTLAESANHVKSDFLANMSHEIRTPMNAIIGLSQLALNKEISP</sequence>
<evidence type="ECO:0000256" key="3">
    <source>
        <dbReference type="ARBA" id="ARBA00022679"/>
    </source>
</evidence>
<dbReference type="Gene3D" id="6.10.340.10">
    <property type="match status" value="1"/>
</dbReference>
<dbReference type="Proteomes" id="UP000733744">
    <property type="component" value="Unassembled WGS sequence"/>
</dbReference>
<evidence type="ECO:0000256" key="1">
    <source>
        <dbReference type="ARBA" id="ARBA00000085"/>
    </source>
</evidence>
<dbReference type="SUPFAM" id="SSF55785">
    <property type="entry name" value="PYP-like sensor domain (PAS domain)"/>
    <property type="match status" value="1"/>
</dbReference>
<dbReference type="InterPro" id="IPR035965">
    <property type="entry name" value="PAS-like_dom_sf"/>
</dbReference>
<dbReference type="CDD" id="cd00130">
    <property type="entry name" value="PAS"/>
    <property type="match status" value="1"/>
</dbReference>
<dbReference type="RefSeq" id="WP_143733132.1">
    <property type="nucleotide sequence ID" value="NZ_RYFG02000005.1"/>
</dbReference>
<dbReference type="PROSITE" id="PS50112">
    <property type="entry name" value="PAS"/>
    <property type="match status" value="1"/>
</dbReference>
<reference evidence="9 10" key="1">
    <citation type="journal article" date="2019" name="Antonie Van Leeuwenhoek">
        <title>Description of 'Ca. Methylobacter oryzae' KRF1, a novel species from the environmentally important Methylobacter clade 2.</title>
        <authorList>
            <person name="Khatri K."/>
            <person name="Mohite J.A."/>
            <person name="Pandit P.S."/>
            <person name="Bahulikar R."/>
            <person name="Rahalkar M.C."/>
        </authorList>
    </citation>
    <scope>NUCLEOTIDE SEQUENCE [LARGE SCALE GENOMIC DNA]</scope>
    <source>
        <strain evidence="9 10">KRF1</strain>
    </source>
</reference>
<feature type="transmembrane region" description="Helical" evidence="5">
    <location>
        <begin position="254"/>
        <end position="272"/>
    </location>
</feature>
<feature type="domain" description="HAMP" evidence="8">
    <location>
        <begin position="277"/>
        <end position="331"/>
    </location>
</feature>
<dbReference type="SUPFAM" id="SSF47384">
    <property type="entry name" value="Homodimeric domain of signal transducing histidine kinase"/>
    <property type="match status" value="1"/>
</dbReference>
<keyword evidence="4" id="KW-0418">Kinase</keyword>
<evidence type="ECO:0000256" key="5">
    <source>
        <dbReference type="SAM" id="Phobius"/>
    </source>
</evidence>
<dbReference type="PROSITE" id="PS50113">
    <property type="entry name" value="PAC"/>
    <property type="match status" value="1"/>
</dbReference>
<evidence type="ECO:0000313" key="10">
    <source>
        <dbReference type="Proteomes" id="UP000733744"/>
    </source>
</evidence>
<dbReference type="InterPro" id="IPR000014">
    <property type="entry name" value="PAS"/>
</dbReference>
<dbReference type="SMART" id="SM00091">
    <property type="entry name" value="PAS"/>
    <property type="match status" value="1"/>
</dbReference>